<dbReference type="AlphaFoldDB" id="A0A0M0LQL8"/>
<protein>
    <submittedName>
        <fullName evidence="2">Uncharacterized protein</fullName>
    </submittedName>
</protein>
<gene>
    <name evidence="2" type="ORF">Ctob_015316</name>
</gene>
<feature type="compositionally biased region" description="Basic residues" evidence="1">
    <location>
        <begin position="328"/>
        <end position="337"/>
    </location>
</feature>
<name>A0A0M0LQL8_9EUKA</name>
<dbReference type="Proteomes" id="UP000037460">
    <property type="component" value="Unassembled WGS sequence"/>
</dbReference>
<comment type="caution">
    <text evidence="2">The sequence shown here is derived from an EMBL/GenBank/DDBJ whole genome shotgun (WGS) entry which is preliminary data.</text>
</comment>
<proteinExistence type="predicted"/>
<organism evidence="2 3">
    <name type="scientific">Chrysochromulina tobinii</name>
    <dbReference type="NCBI Taxonomy" id="1460289"/>
    <lineage>
        <taxon>Eukaryota</taxon>
        <taxon>Haptista</taxon>
        <taxon>Haptophyta</taxon>
        <taxon>Prymnesiophyceae</taxon>
        <taxon>Prymnesiales</taxon>
        <taxon>Chrysochromulinaceae</taxon>
        <taxon>Chrysochromulina</taxon>
    </lineage>
</organism>
<keyword evidence="3" id="KW-1185">Reference proteome</keyword>
<feature type="compositionally biased region" description="Gly residues" evidence="1">
    <location>
        <begin position="315"/>
        <end position="327"/>
    </location>
</feature>
<feature type="region of interest" description="Disordered" evidence="1">
    <location>
        <begin position="314"/>
        <end position="345"/>
    </location>
</feature>
<sequence>MNQQFGGKVSGCGVTEAYSALPMYYVNTVPHIGFGSVIEYGILFLARATNMRSQLVLGHSSTMTWTSEWFCGKERSLNCYFNTSSCCGALTMGEGGQVVEIDRRRNPISIGLPQYNLFGSNWVSGQLAHFFFSHMTPATRAAIDKRRASVFPRRELVPGQPKCVGMHVRGGDACHAHRYCPTNLTASFFGMASRLGERYGIHRLVLATDSERAAELCSAGVPGFECRTLNMQRKKFDDAKFIEERVKQHQDGELSGSTVALDMMADVDMLADCDALVLVLRSAVSRLSHHLAIARHGHPVPLISLQWPTSPGYSLKGGKGAKGGKGSKGGRKRRLNHSKTEKEKLKLLQREKPGGVKAYKLKKMQAQMEMEMRKAGKFGKGVSEI</sequence>
<evidence type="ECO:0000256" key="1">
    <source>
        <dbReference type="SAM" id="MobiDB-lite"/>
    </source>
</evidence>
<dbReference type="EMBL" id="JWZX01000277">
    <property type="protein sequence ID" value="KOO53339.1"/>
    <property type="molecule type" value="Genomic_DNA"/>
</dbReference>
<evidence type="ECO:0000313" key="2">
    <source>
        <dbReference type="EMBL" id="KOO53339.1"/>
    </source>
</evidence>
<reference evidence="3" key="1">
    <citation type="journal article" date="2015" name="PLoS Genet.">
        <title>Genome Sequence and Transcriptome Analyses of Chrysochromulina tobin: Metabolic Tools for Enhanced Algal Fitness in the Prominent Order Prymnesiales (Haptophyceae).</title>
        <authorList>
            <person name="Hovde B.T."/>
            <person name="Deodato C.R."/>
            <person name="Hunsperger H.M."/>
            <person name="Ryken S.A."/>
            <person name="Yost W."/>
            <person name="Jha R.K."/>
            <person name="Patterson J."/>
            <person name="Monnat R.J. Jr."/>
            <person name="Barlow S.B."/>
            <person name="Starkenburg S.R."/>
            <person name="Cattolico R.A."/>
        </authorList>
    </citation>
    <scope>NUCLEOTIDE SEQUENCE</scope>
    <source>
        <strain evidence="3">CCMP291</strain>
    </source>
</reference>
<dbReference type="Gene3D" id="3.40.50.11350">
    <property type="match status" value="1"/>
</dbReference>
<evidence type="ECO:0000313" key="3">
    <source>
        <dbReference type="Proteomes" id="UP000037460"/>
    </source>
</evidence>
<accession>A0A0M0LQL8</accession>